<dbReference type="Pfam" id="PF01618">
    <property type="entry name" value="MotA_ExbB"/>
    <property type="match status" value="1"/>
</dbReference>
<accession>A0A0S8GIW1</accession>
<protein>
    <recommendedName>
        <fullName evidence="8">MotA/TolQ/ExbB proton channel domain-containing protein</fullName>
    </recommendedName>
</protein>
<keyword evidence="2" id="KW-1003">Cell membrane</keyword>
<evidence type="ECO:0000256" key="5">
    <source>
        <dbReference type="ARBA" id="ARBA00023136"/>
    </source>
</evidence>
<evidence type="ECO:0000256" key="4">
    <source>
        <dbReference type="ARBA" id="ARBA00022989"/>
    </source>
</evidence>
<organism evidence="9 10">
    <name type="scientific">candidate division WOR_3 bacterium SM23_60</name>
    <dbReference type="NCBI Taxonomy" id="1703780"/>
    <lineage>
        <taxon>Bacteria</taxon>
        <taxon>Bacteria division WOR-3</taxon>
    </lineage>
</organism>
<keyword evidence="5 7" id="KW-0472">Membrane</keyword>
<dbReference type="InterPro" id="IPR050790">
    <property type="entry name" value="ExbB/TolQ_transport"/>
</dbReference>
<dbReference type="EMBL" id="LJUO01000038">
    <property type="protein sequence ID" value="KPK72203.1"/>
    <property type="molecule type" value="Genomic_DNA"/>
</dbReference>
<dbReference type="GO" id="GO:0005886">
    <property type="term" value="C:plasma membrane"/>
    <property type="evidence" value="ECO:0007669"/>
    <property type="project" value="UniProtKB-SubCell"/>
</dbReference>
<evidence type="ECO:0000256" key="7">
    <source>
        <dbReference type="SAM" id="Phobius"/>
    </source>
</evidence>
<proteinExistence type="inferred from homology"/>
<dbReference type="PANTHER" id="PTHR30625">
    <property type="entry name" value="PROTEIN TOLQ"/>
    <property type="match status" value="1"/>
</dbReference>
<feature type="transmembrane region" description="Helical" evidence="7">
    <location>
        <begin position="183"/>
        <end position="204"/>
    </location>
</feature>
<keyword evidence="4 7" id="KW-1133">Transmembrane helix</keyword>
<keyword evidence="6" id="KW-0813">Transport</keyword>
<dbReference type="GO" id="GO:0017038">
    <property type="term" value="P:protein import"/>
    <property type="evidence" value="ECO:0007669"/>
    <property type="project" value="TreeGrafter"/>
</dbReference>
<dbReference type="Proteomes" id="UP000051096">
    <property type="component" value="Unassembled WGS sequence"/>
</dbReference>
<keyword evidence="6" id="KW-0653">Protein transport</keyword>
<comment type="caution">
    <text evidence="9">The sequence shown here is derived from an EMBL/GenBank/DDBJ whole genome shotgun (WGS) entry which is preliminary data.</text>
</comment>
<comment type="similarity">
    <text evidence="6">Belongs to the exbB/tolQ family.</text>
</comment>
<sequence length="235" mass="26445">MNIFRIFMESSLAAQIIMTVLAIFSVWSWGIFLKKLFDFANVKRASKRFLDKYNFQPDVTAFEQMGSTVENNPYGRILKSGLNEFRNLKKSIRRPAMAGSTDQQNQTQAMDELSDNIRLAMERAKLTEIAALEISLPVLSTFVSVSPFLGLLGTVWGIMEAFLDIRARGSAHITVVAPGISDALITTVYGLLVAIPALIFYNIFRSRVNNFENELTKFICDVFAQLRKKLISSAR</sequence>
<reference evidence="9 10" key="1">
    <citation type="journal article" date="2015" name="Microbiome">
        <title>Genomic resolution of linkages in carbon, nitrogen, and sulfur cycling among widespread estuary sediment bacteria.</title>
        <authorList>
            <person name="Baker B.J."/>
            <person name="Lazar C.S."/>
            <person name="Teske A.P."/>
            <person name="Dick G.J."/>
        </authorList>
    </citation>
    <scope>NUCLEOTIDE SEQUENCE [LARGE SCALE GENOMIC DNA]</scope>
    <source>
        <strain evidence="9">SM23_60</strain>
    </source>
</reference>
<evidence type="ECO:0000256" key="2">
    <source>
        <dbReference type="ARBA" id="ARBA00022475"/>
    </source>
</evidence>
<dbReference type="PANTHER" id="PTHR30625:SF3">
    <property type="entry name" value="TOL-PAL SYSTEM PROTEIN TOLQ"/>
    <property type="match status" value="1"/>
</dbReference>
<keyword evidence="3 7" id="KW-0812">Transmembrane</keyword>
<feature type="transmembrane region" description="Helical" evidence="7">
    <location>
        <begin position="12"/>
        <end position="33"/>
    </location>
</feature>
<name>A0A0S8GIW1_UNCW3</name>
<comment type="subcellular location">
    <subcellularLocation>
        <location evidence="1">Cell membrane</location>
        <topology evidence="1">Multi-pass membrane protein</topology>
    </subcellularLocation>
    <subcellularLocation>
        <location evidence="6">Membrane</location>
        <topology evidence="6">Multi-pass membrane protein</topology>
    </subcellularLocation>
</comment>
<dbReference type="AlphaFoldDB" id="A0A0S8GIW1"/>
<evidence type="ECO:0000256" key="3">
    <source>
        <dbReference type="ARBA" id="ARBA00022692"/>
    </source>
</evidence>
<feature type="domain" description="MotA/TolQ/ExbB proton channel" evidence="8">
    <location>
        <begin position="73"/>
        <end position="215"/>
    </location>
</feature>
<evidence type="ECO:0000313" key="9">
    <source>
        <dbReference type="EMBL" id="KPK72203.1"/>
    </source>
</evidence>
<evidence type="ECO:0000256" key="6">
    <source>
        <dbReference type="RuleBase" id="RU004057"/>
    </source>
</evidence>
<evidence type="ECO:0000256" key="1">
    <source>
        <dbReference type="ARBA" id="ARBA00004651"/>
    </source>
</evidence>
<evidence type="ECO:0000313" key="10">
    <source>
        <dbReference type="Proteomes" id="UP000051096"/>
    </source>
</evidence>
<dbReference type="InterPro" id="IPR002898">
    <property type="entry name" value="MotA_ExbB_proton_chnl"/>
</dbReference>
<gene>
    <name evidence="9" type="ORF">AMJ87_05355</name>
</gene>
<evidence type="ECO:0000259" key="8">
    <source>
        <dbReference type="Pfam" id="PF01618"/>
    </source>
</evidence>
<feature type="transmembrane region" description="Helical" evidence="7">
    <location>
        <begin position="142"/>
        <end position="163"/>
    </location>
</feature>